<name>A0ABN0XH82_9ACTN</name>
<reference evidence="2 3" key="1">
    <citation type="journal article" date="2019" name="Int. J. Syst. Evol. Microbiol.">
        <title>The Global Catalogue of Microorganisms (GCM) 10K type strain sequencing project: providing services to taxonomists for standard genome sequencing and annotation.</title>
        <authorList>
            <consortium name="The Broad Institute Genomics Platform"/>
            <consortium name="The Broad Institute Genome Sequencing Center for Infectious Disease"/>
            <person name="Wu L."/>
            <person name="Ma J."/>
        </authorList>
    </citation>
    <scope>NUCLEOTIDE SEQUENCE [LARGE SCALE GENOMIC DNA]</scope>
    <source>
        <strain evidence="2 3">JCM 3146</strain>
    </source>
</reference>
<protein>
    <recommendedName>
        <fullName evidence="4">Rod shape-determining protein MreD</fullName>
    </recommendedName>
</protein>
<dbReference type="Proteomes" id="UP001501822">
    <property type="component" value="Unassembled WGS sequence"/>
</dbReference>
<proteinExistence type="predicted"/>
<accession>A0ABN0XH82</accession>
<feature type="transmembrane region" description="Helical" evidence="1">
    <location>
        <begin position="104"/>
        <end position="124"/>
    </location>
</feature>
<keyword evidence="1" id="KW-0472">Membrane</keyword>
<organism evidence="2 3">
    <name type="scientific">Actinoallomurus spadix</name>
    <dbReference type="NCBI Taxonomy" id="79912"/>
    <lineage>
        <taxon>Bacteria</taxon>
        <taxon>Bacillati</taxon>
        <taxon>Actinomycetota</taxon>
        <taxon>Actinomycetes</taxon>
        <taxon>Streptosporangiales</taxon>
        <taxon>Thermomonosporaceae</taxon>
        <taxon>Actinoallomurus</taxon>
    </lineage>
</organism>
<feature type="transmembrane region" description="Helical" evidence="1">
    <location>
        <begin position="32"/>
        <end position="49"/>
    </location>
</feature>
<keyword evidence="3" id="KW-1185">Reference proteome</keyword>
<evidence type="ECO:0000313" key="3">
    <source>
        <dbReference type="Proteomes" id="UP001501822"/>
    </source>
</evidence>
<evidence type="ECO:0008006" key="4">
    <source>
        <dbReference type="Google" id="ProtNLM"/>
    </source>
</evidence>
<dbReference type="RefSeq" id="WP_252803664.1">
    <property type="nucleotide sequence ID" value="NZ_BAAABM010000064.1"/>
</dbReference>
<evidence type="ECO:0000313" key="2">
    <source>
        <dbReference type="EMBL" id="GAA0364071.1"/>
    </source>
</evidence>
<evidence type="ECO:0000256" key="1">
    <source>
        <dbReference type="SAM" id="Phobius"/>
    </source>
</evidence>
<feature type="transmembrane region" description="Helical" evidence="1">
    <location>
        <begin position="79"/>
        <end position="97"/>
    </location>
</feature>
<feature type="transmembrane region" description="Helical" evidence="1">
    <location>
        <begin position="130"/>
        <end position="152"/>
    </location>
</feature>
<keyword evidence="1" id="KW-1133">Transmembrane helix</keyword>
<comment type="caution">
    <text evidence="2">The sequence shown here is derived from an EMBL/GenBank/DDBJ whole genome shotgun (WGS) entry which is preliminary data.</text>
</comment>
<gene>
    <name evidence="2" type="ORF">GCM10010151_62530</name>
</gene>
<keyword evidence="1" id="KW-0812">Transmembrane</keyword>
<sequence length="166" mass="17592">MHRSVRDAPLWGFLALTIVAERAAQGGVGAPWPVVAAGLAATGGIVAAARPRPLAALYGAAALALLQWAYVAVRPGPFPLAYVVALPVLSHLAGRRLPRDRPVLLSFVAVAVLELVLAVAVGAAEGSATRWAVTWFDLTLALIFLVMCPWLIGRYRRLQQELVRAG</sequence>
<dbReference type="EMBL" id="BAAABM010000064">
    <property type="protein sequence ID" value="GAA0364071.1"/>
    <property type="molecule type" value="Genomic_DNA"/>
</dbReference>